<proteinExistence type="inferred from homology"/>
<evidence type="ECO:0000313" key="10">
    <source>
        <dbReference type="EMBL" id="KKR78932.1"/>
    </source>
</evidence>
<keyword evidence="8 9" id="KW-0472">Membrane</keyword>
<dbReference type="GO" id="GO:0009306">
    <property type="term" value="P:protein secretion"/>
    <property type="evidence" value="ECO:0007669"/>
    <property type="project" value="UniProtKB-UniRule"/>
</dbReference>
<dbReference type="Pfam" id="PF03840">
    <property type="entry name" value="SecG"/>
    <property type="match status" value="1"/>
</dbReference>
<dbReference type="EMBL" id="LBZW01000021">
    <property type="protein sequence ID" value="KKR78932.1"/>
    <property type="molecule type" value="Genomic_DNA"/>
</dbReference>
<dbReference type="NCBIfam" id="TIGR00810">
    <property type="entry name" value="secG"/>
    <property type="match status" value="1"/>
</dbReference>
<evidence type="ECO:0000256" key="1">
    <source>
        <dbReference type="ARBA" id="ARBA00004141"/>
    </source>
</evidence>
<comment type="similarity">
    <text evidence="2 9">Belongs to the SecG family.</text>
</comment>
<feature type="transmembrane region" description="Helical" evidence="9">
    <location>
        <begin position="130"/>
        <end position="152"/>
    </location>
</feature>
<name>A0A0G0WU49_9BACT</name>
<feature type="transmembrane region" description="Helical" evidence="9">
    <location>
        <begin position="73"/>
        <end position="101"/>
    </location>
</feature>
<keyword evidence="9" id="KW-1003">Cell membrane</keyword>
<comment type="subcellular location">
    <subcellularLocation>
        <location evidence="9">Cell membrane</location>
        <topology evidence="9">Multi-pass membrane protein</topology>
    </subcellularLocation>
    <subcellularLocation>
        <location evidence="1">Membrane</location>
        <topology evidence="1">Multi-pass membrane protein</topology>
    </subcellularLocation>
</comment>
<keyword evidence="6 9" id="KW-1133">Transmembrane helix</keyword>
<gene>
    <name evidence="10" type="ORF">UU24_C0021G0001</name>
</gene>
<dbReference type="GO" id="GO:0005886">
    <property type="term" value="C:plasma membrane"/>
    <property type="evidence" value="ECO:0007669"/>
    <property type="project" value="UniProtKB-SubCell"/>
</dbReference>
<comment type="caution">
    <text evidence="9">Lacks conserved residue(s) required for the propagation of feature annotation.</text>
</comment>
<evidence type="ECO:0000256" key="7">
    <source>
        <dbReference type="ARBA" id="ARBA00023010"/>
    </source>
</evidence>
<organism evidence="10 11">
    <name type="scientific">Candidatus Nomurabacteria bacterium GW2011_GWA2_40_9</name>
    <dbReference type="NCBI Taxonomy" id="1618734"/>
    <lineage>
        <taxon>Bacteria</taxon>
        <taxon>Candidatus Nomuraibacteriota</taxon>
    </lineage>
</organism>
<comment type="function">
    <text evidence="9">Involved in protein export. Participates in an early event of protein translocation.</text>
</comment>
<evidence type="ECO:0000256" key="8">
    <source>
        <dbReference type="ARBA" id="ARBA00023136"/>
    </source>
</evidence>
<dbReference type="Proteomes" id="UP000034749">
    <property type="component" value="Unassembled WGS sequence"/>
</dbReference>
<feature type="transmembrane region" description="Helical" evidence="9">
    <location>
        <begin position="33"/>
        <end position="52"/>
    </location>
</feature>
<dbReference type="AlphaFoldDB" id="A0A0G0WU49"/>
<feature type="non-terminal residue" evidence="10">
    <location>
        <position position="1"/>
    </location>
</feature>
<keyword evidence="3 9" id="KW-0813">Transport</keyword>
<evidence type="ECO:0000256" key="4">
    <source>
        <dbReference type="ARBA" id="ARBA00022692"/>
    </source>
</evidence>
<keyword evidence="5 9" id="KW-0653">Protein transport</keyword>
<protein>
    <recommendedName>
        <fullName evidence="9">Protein-export membrane protein SecG</fullName>
    </recommendedName>
</protein>
<evidence type="ECO:0000256" key="6">
    <source>
        <dbReference type="ARBA" id="ARBA00022989"/>
    </source>
</evidence>
<dbReference type="GO" id="GO:0015450">
    <property type="term" value="F:protein-transporting ATPase activity"/>
    <property type="evidence" value="ECO:0007669"/>
    <property type="project" value="UniProtKB-UniRule"/>
</dbReference>
<evidence type="ECO:0000256" key="3">
    <source>
        <dbReference type="ARBA" id="ARBA00022448"/>
    </source>
</evidence>
<evidence type="ECO:0000256" key="5">
    <source>
        <dbReference type="ARBA" id="ARBA00022927"/>
    </source>
</evidence>
<comment type="caution">
    <text evidence="10">The sequence shown here is derived from an EMBL/GenBank/DDBJ whole genome shotgun (WGS) entry which is preliminary data.</text>
</comment>
<reference evidence="10 11" key="1">
    <citation type="journal article" date="2015" name="Nature">
        <title>rRNA introns, odd ribosomes, and small enigmatic genomes across a large radiation of phyla.</title>
        <authorList>
            <person name="Brown C.T."/>
            <person name="Hug L.A."/>
            <person name="Thomas B.C."/>
            <person name="Sharon I."/>
            <person name="Castelle C.J."/>
            <person name="Singh A."/>
            <person name="Wilkins M.J."/>
            <person name="Williams K.H."/>
            <person name="Banfield J.F."/>
        </authorList>
    </citation>
    <scope>NUCLEOTIDE SEQUENCE [LARGE SCALE GENOMIC DNA]</scope>
</reference>
<keyword evidence="7 9" id="KW-0811">Translocation</keyword>
<accession>A0A0G0WU49</accession>
<evidence type="ECO:0000256" key="9">
    <source>
        <dbReference type="RuleBase" id="RU365087"/>
    </source>
</evidence>
<evidence type="ECO:0000313" key="11">
    <source>
        <dbReference type="Proteomes" id="UP000034749"/>
    </source>
</evidence>
<evidence type="ECO:0000256" key="2">
    <source>
        <dbReference type="ARBA" id="ARBA00008445"/>
    </source>
</evidence>
<sequence>AVQAGLILKFLFSFFEAIAFAPLAAAFAQSVCASMSILFIITLFLPLVRGTMQNISDSKNIYKYLHFRAKYEILETMNLVAQILPYVQIILGVILVLAILLQQSGAGAGGALGSSDTGSFHSTRRGFEKFLFILSIVCGILFALSAILAIIIKA</sequence>
<keyword evidence="4 9" id="KW-0812">Transmembrane</keyword>
<feature type="transmembrane region" description="Helical" evidence="9">
    <location>
        <begin position="7"/>
        <end position="27"/>
    </location>
</feature>
<dbReference type="InterPro" id="IPR004692">
    <property type="entry name" value="SecG"/>
</dbReference>